<dbReference type="Proteomes" id="UP000187455">
    <property type="component" value="Unassembled WGS sequence"/>
</dbReference>
<name>A0A1R0GVK6_9FUNG</name>
<evidence type="ECO:0000313" key="3">
    <source>
        <dbReference type="Proteomes" id="UP000187455"/>
    </source>
</evidence>
<reference evidence="2 3" key="1">
    <citation type="journal article" date="2016" name="Mol. Biol. Evol.">
        <title>Genome-Wide Survey of Gut Fungi (Harpellales) Reveals the First Horizontally Transferred Ubiquitin Gene from a Mosquito Host.</title>
        <authorList>
            <person name="Wang Y."/>
            <person name="White M.M."/>
            <person name="Kvist S."/>
            <person name="Moncalvo J.M."/>
        </authorList>
    </citation>
    <scope>NUCLEOTIDE SEQUENCE [LARGE SCALE GENOMIC DNA]</scope>
    <source>
        <strain evidence="2 3">ALG-7-W6</strain>
    </source>
</reference>
<comment type="caution">
    <text evidence="2">The sequence shown here is derived from an EMBL/GenBank/DDBJ whole genome shotgun (WGS) entry which is preliminary data.</text>
</comment>
<dbReference type="EMBL" id="LSSL01002947">
    <property type="protein sequence ID" value="OLY80940.1"/>
    <property type="molecule type" value="Genomic_DNA"/>
</dbReference>
<organism evidence="2 3">
    <name type="scientific">Smittium mucronatum</name>
    <dbReference type="NCBI Taxonomy" id="133383"/>
    <lineage>
        <taxon>Eukaryota</taxon>
        <taxon>Fungi</taxon>
        <taxon>Fungi incertae sedis</taxon>
        <taxon>Zoopagomycota</taxon>
        <taxon>Kickxellomycotina</taxon>
        <taxon>Harpellomycetes</taxon>
        <taxon>Harpellales</taxon>
        <taxon>Legeriomycetaceae</taxon>
        <taxon>Smittium</taxon>
    </lineage>
</organism>
<feature type="region of interest" description="Disordered" evidence="1">
    <location>
        <begin position="70"/>
        <end position="116"/>
    </location>
</feature>
<sequence>MRWWICQNPWLTNSPVMSEKISKIWKKSMEINTVIDLNVHPDMLNPDEYRMIPEFKFPDTVNENGNLIKKTESKTSQPSSDLSKQRQSSEEINLDSELQSLKPYSTKETSSQVSDGQIYPKKKSFFNSNRVKMARRMVGDAIKAAETHFGDQTSTSPEVLEVIEEEDIEAKSFSDYIDKYITNPSNDTNISFKNENIFDPTDASQRSVFNLYRTIIEFSNFLNQLYLGYSLDCTWPSPDPRSSGLFNDPKYNKLNEISNYSYGQTPPKTEYYYYKESSTLFRVIKLDNNEYSIEVHSPFGSHPYTVKVPELSSEDSYLSSIYENDFVNILQKSAMFDNSNSSRDNFSIKSPGIEGNTSHLHFKYGLSNDSLSSELETEKKFISSPIVSPTFHPEKKFPHQNNTINGTLQFDKEKSPNMEDYLNSLDQKYLSEVQFLGDFISKTSEKLNLSNKSSTPNDFQSIGKDLVLEQQGKMNLYRLPIFLANQKAYKVKLDLESSFMIDDIKTLAPTLDINVGIQLIDLQKTKDEDPPSVYVELCKNLSRLSIDSINASYKVGERVFSLPRSLGYKIKYFPAEQTSALGSNQFIFYSKNDGHQSMDLLHFILRLQNEAITGINSLDLYFEGFKDSSKTHSKFDLDSNSIATTASFSINNLWNGNFNNDLDHVERAYPLWVFYIISPIESVGDSLVHIKKIIYSSNQSDSDYVFSVNTFKYWFGISDIEF</sequence>
<feature type="compositionally biased region" description="Polar residues" evidence="1">
    <location>
        <begin position="96"/>
        <end position="115"/>
    </location>
</feature>
<dbReference type="OrthoDB" id="5621012at2759"/>
<gene>
    <name evidence="2" type="ORF">AYI68_g4952</name>
</gene>
<protein>
    <submittedName>
        <fullName evidence="2">Uncharacterized protein</fullName>
    </submittedName>
</protein>
<evidence type="ECO:0000313" key="2">
    <source>
        <dbReference type="EMBL" id="OLY80940.1"/>
    </source>
</evidence>
<evidence type="ECO:0000256" key="1">
    <source>
        <dbReference type="SAM" id="MobiDB-lite"/>
    </source>
</evidence>
<dbReference type="AlphaFoldDB" id="A0A1R0GVK6"/>
<accession>A0A1R0GVK6</accession>
<proteinExistence type="predicted"/>
<keyword evidence="3" id="KW-1185">Reference proteome</keyword>
<dbReference type="STRING" id="133383.A0A1R0GVK6"/>